<evidence type="ECO:0000313" key="2">
    <source>
        <dbReference type="EMBL" id="QPB73972.1"/>
    </source>
</evidence>
<sequence length="662" mass="74549">MFLILMLLGSTPIATAILAYDCSKPSRNSTTISLVEIGPCAPPPEPMKVETVKIQLLQVKDYKSVPAYSCRVKLTRIVAKCGYITDAVDLPTGSFASYYPDITASVCHDMVRYGTYVYNGYHRISDIKKNSLKVHAAILSGSSNVDGDCSGSSFSDRFGSWDRVTVHATFEILVQEFEATTSTSSNDLSLPDKHRCALDDETCFTESYGHAFWAKPVPSPCGQSEYTMLYAGYSLRAPINPMYNHSELNSVYTVSDQHYGFALAVKSSFRLCGFTIYHTEQPTLYIVDTTISGELPTDTSKVTHDFDWSIYTNSKFVYLERHFSTEVTQMYNIVREQRCELERKMLEHSTMLAMLAPDEFAMTIMKRPGFIAYQAGEQLHIHECVPVDVTLWRTTECHKELSVNHSGVQNFRSPKTHILRSVGTVIPCSHLAPSAFLLNDKWVEFSPEPRMIIGPVVLTPDEGVRWQYTNIEGLATVGIYTQKDLNDLRHNIMFPLDRQAVSASFESKILNNYYEGKTLDFSSGFTEKSLESLGHKLWTTAWGKFIMVGNIMSGLIGVYTFVVLIRYTIDTVVNMMILHDLYGFGSMLLCGLWNSLTSFAMHKYSTKERTKRDPEEDPTSGVTMSNLRTEEDPRAIVHASTDHDGNKTNRNEQCLKVYPSMV</sequence>
<dbReference type="RefSeq" id="YP_010798597.1">
    <property type="nucleotide sequence ID" value="NC_076499.1"/>
</dbReference>
<dbReference type="GO" id="GO:0019013">
    <property type="term" value="C:viral nucleocapsid"/>
    <property type="evidence" value="ECO:0007669"/>
    <property type="project" value="UniProtKB-KW"/>
</dbReference>
<keyword evidence="1" id="KW-0812">Transmembrane</keyword>
<dbReference type="EMBL" id="MW039258">
    <property type="protein sequence ID" value="QPB73972.1"/>
    <property type="molecule type" value="Viral_cRNA"/>
</dbReference>
<keyword evidence="2" id="KW-0543">Viral nucleoprotein</keyword>
<feature type="transmembrane region" description="Helical" evidence="1">
    <location>
        <begin position="545"/>
        <end position="569"/>
    </location>
</feature>
<name>A0A7U3NUL2_9VIRU</name>
<proteinExistence type="predicted"/>
<dbReference type="GeneID" id="80536839"/>
<organism evidence="2">
    <name type="scientific">Hymenopteran chu-related virus OKIAV147</name>
    <dbReference type="NCBI Taxonomy" id="2789449"/>
    <lineage>
        <taxon>Viruses</taxon>
        <taxon>Riboviria</taxon>
        <taxon>Orthornavirae</taxon>
        <taxon>Negarnaviricota</taxon>
        <taxon>Haploviricotina</taxon>
        <taxon>Monjiviricetes</taxon>
        <taxon>Jingchuvirales</taxon>
        <taxon>Chuviridae</taxon>
        <taxon>Pterovirus</taxon>
        <taxon>Pterovirus chulinense</taxon>
    </lineage>
</organism>
<reference evidence="2" key="2">
    <citation type="submission" date="2020-09" db="EMBL/GenBank/DDBJ databases">
        <authorList>
            <person name="Kaefer S."/>
            <person name="Paraskevopoulou S."/>
            <person name="Zirkel F."/>
            <person name="Wieseke N."/>
            <person name="Donath A."/>
            <person name="Petersen M."/>
            <person name="Jones T.C."/>
            <person name="Liu S."/>
            <person name="Zhou X."/>
            <person name="Middendorf M."/>
            <person name="Junglen S."/>
            <person name="Misof B."/>
            <person name="Drosten C."/>
        </authorList>
    </citation>
    <scope>NUCLEOTIDE SEQUENCE</scope>
    <source>
        <strain evidence="2">OKIAV147</strain>
    </source>
</reference>
<evidence type="ECO:0000256" key="1">
    <source>
        <dbReference type="SAM" id="Phobius"/>
    </source>
</evidence>
<dbReference type="Pfam" id="PF24664">
    <property type="entry name" value="Monjiviricetes_fusion"/>
    <property type="match status" value="1"/>
</dbReference>
<protein>
    <submittedName>
        <fullName evidence="2">Nucleoprotein</fullName>
    </submittedName>
</protein>
<dbReference type="KEGG" id="vg:80536839"/>
<reference evidence="2" key="1">
    <citation type="journal article" date="2019" name="PLoS Pathog.">
        <title>Re-assessing the diversity of negative strand RNA viruses in insects.</title>
        <authorList>
            <person name="Kafer S."/>
            <person name="Paraskevopoulou S."/>
            <person name="Zirkel F."/>
            <person name="Wieseke N."/>
            <person name="Donath A."/>
            <person name="Petersen M."/>
            <person name="Jones T.C."/>
            <person name="Liu S."/>
            <person name="Zhou X."/>
            <person name="Middendorf M."/>
            <person name="Junglen S."/>
            <person name="Misof B."/>
            <person name="Drosten C."/>
        </authorList>
    </citation>
    <scope>NUCLEOTIDE SEQUENCE</scope>
    <source>
        <strain evidence="2">OKIAV147</strain>
    </source>
</reference>
<keyword evidence="3" id="KW-1185">Reference proteome</keyword>
<accession>A0A7U3NUL2</accession>
<keyword evidence="2" id="KW-0946">Virion</keyword>
<keyword evidence="1" id="KW-0472">Membrane</keyword>
<evidence type="ECO:0000313" key="3">
    <source>
        <dbReference type="Proteomes" id="UP000680678"/>
    </source>
</evidence>
<dbReference type="Proteomes" id="UP000680678">
    <property type="component" value="Segment"/>
</dbReference>
<keyword evidence="1" id="KW-1133">Transmembrane helix</keyword>